<dbReference type="Proteomes" id="UP000321934">
    <property type="component" value="Chromosome"/>
</dbReference>
<dbReference type="InterPro" id="IPR029479">
    <property type="entry name" value="Nitroreductase"/>
</dbReference>
<dbReference type="EMBL" id="CP029077">
    <property type="protein sequence ID" value="QED23484.1"/>
    <property type="molecule type" value="Genomic_DNA"/>
</dbReference>
<dbReference type="Gene3D" id="3.40.109.10">
    <property type="entry name" value="NADH Oxidase"/>
    <property type="match status" value="1"/>
</dbReference>
<feature type="domain" description="Nitroreductase" evidence="1">
    <location>
        <begin position="2"/>
        <end position="64"/>
    </location>
</feature>
<dbReference type="Pfam" id="PF00881">
    <property type="entry name" value="Nitroreductase"/>
    <property type="match status" value="1"/>
</dbReference>
<sequence length="88" mass="9880">MSDEKRIEWAKNQCFIALGNLLSHVAMLKIDSCAIGGFEAEKYDEILGLRAKNLTAAVVCPIGYRSDEDKYQTLAKVRFDKKDAIEVI</sequence>
<keyword evidence="3" id="KW-1185">Reference proteome</keyword>
<name>A0A5B8XH12_9RICK</name>
<dbReference type="SUPFAM" id="SSF55469">
    <property type="entry name" value="FMN-dependent nitroreductase-like"/>
    <property type="match status" value="1"/>
</dbReference>
<proteinExistence type="predicted"/>
<evidence type="ECO:0000313" key="2">
    <source>
        <dbReference type="EMBL" id="QED23484.1"/>
    </source>
</evidence>
<dbReference type="AlphaFoldDB" id="A0A5B8XH12"/>
<protein>
    <submittedName>
        <fullName evidence="2">Nitroreductase</fullName>
    </submittedName>
</protein>
<organism evidence="2 3">
    <name type="scientific">Candidatus Deianiraea vastatrix</name>
    <dbReference type="NCBI Taxonomy" id="2163644"/>
    <lineage>
        <taxon>Bacteria</taxon>
        <taxon>Pseudomonadati</taxon>
        <taxon>Pseudomonadota</taxon>
        <taxon>Alphaproteobacteria</taxon>
        <taxon>Rickettsiales</taxon>
        <taxon>Candidatus Deianiraeaceae</taxon>
        <taxon>Candidatus Deianiraea</taxon>
    </lineage>
</organism>
<evidence type="ECO:0000313" key="3">
    <source>
        <dbReference type="Proteomes" id="UP000321934"/>
    </source>
</evidence>
<dbReference type="GO" id="GO:0016491">
    <property type="term" value="F:oxidoreductase activity"/>
    <property type="evidence" value="ECO:0007669"/>
    <property type="project" value="InterPro"/>
</dbReference>
<evidence type="ECO:0000259" key="1">
    <source>
        <dbReference type="Pfam" id="PF00881"/>
    </source>
</evidence>
<dbReference type="RefSeq" id="WP_146820753.1">
    <property type="nucleotide sequence ID" value="NZ_CP029077.1"/>
</dbReference>
<dbReference type="OrthoDB" id="9809288at2"/>
<dbReference type="InterPro" id="IPR000415">
    <property type="entry name" value="Nitroreductase-like"/>
</dbReference>
<accession>A0A5B8XH12</accession>
<reference evidence="2 3" key="1">
    <citation type="journal article" date="2019" name="ISME J.">
        <title>Deianiraea, an extracellular bacterium associated with the ciliate Paramecium, suggests an alternative scenario for the evolution of Rickettsiales.</title>
        <authorList>
            <person name="Castelli M."/>
            <person name="Sabaneyeva E."/>
            <person name="Lanzoni O."/>
            <person name="Lebedeva N."/>
            <person name="Floriano A.M."/>
            <person name="Gaiarsa S."/>
            <person name="Benken K."/>
            <person name="Modeo L."/>
            <person name="Bandi C."/>
            <person name="Potekhin A."/>
            <person name="Sassera D."/>
            <person name="Petroni G."/>
        </authorList>
    </citation>
    <scope>NUCLEOTIDE SEQUENCE [LARGE SCALE GENOMIC DNA]</scope>
    <source>
        <strain evidence="2">CyL4-1</strain>
    </source>
</reference>
<gene>
    <name evidence="2" type="ORF">Deia_00693</name>
</gene>